<evidence type="ECO:0000256" key="7">
    <source>
        <dbReference type="ARBA" id="ARBA00022448"/>
    </source>
</evidence>
<keyword evidence="29" id="KW-1185">Reference proteome</keyword>
<keyword evidence="19" id="KW-0238">DNA-binding</keyword>
<keyword evidence="28" id="KW-0449">Lipoprotein</keyword>
<feature type="region of interest" description="Disordered" evidence="25">
    <location>
        <begin position="1530"/>
        <end position="1574"/>
    </location>
</feature>
<dbReference type="InterPro" id="IPR036236">
    <property type="entry name" value="Znf_C2H2_sf"/>
</dbReference>
<feature type="region of interest" description="Disordered" evidence="25">
    <location>
        <begin position="1138"/>
        <end position="1166"/>
    </location>
</feature>
<dbReference type="GO" id="GO:0042157">
    <property type="term" value="P:lipoprotein metabolic process"/>
    <property type="evidence" value="ECO:0007669"/>
    <property type="project" value="InterPro"/>
</dbReference>
<dbReference type="PROSITE" id="PS00028">
    <property type="entry name" value="ZINC_FINGER_C2H2_1"/>
    <property type="match status" value="15"/>
</dbReference>
<organism evidence="28 29">
    <name type="scientific">Anabarilius grahami</name>
    <name type="common">Kanglang fish</name>
    <name type="synonym">Barilius grahami</name>
    <dbReference type="NCBI Taxonomy" id="495550"/>
    <lineage>
        <taxon>Eukaryota</taxon>
        <taxon>Metazoa</taxon>
        <taxon>Chordata</taxon>
        <taxon>Craniata</taxon>
        <taxon>Vertebrata</taxon>
        <taxon>Euteleostomi</taxon>
        <taxon>Actinopterygii</taxon>
        <taxon>Neopterygii</taxon>
        <taxon>Teleostei</taxon>
        <taxon>Ostariophysi</taxon>
        <taxon>Cypriniformes</taxon>
        <taxon>Xenocyprididae</taxon>
        <taxon>Xenocypridinae</taxon>
        <taxon>Xenocypridinae incertae sedis</taxon>
        <taxon>Anabarilius</taxon>
    </lineage>
</organism>
<evidence type="ECO:0000256" key="9">
    <source>
        <dbReference type="ARBA" id="ARBA00022530"/>
    </source>
</evidence>
<evidence type="ECO:0000313" key="28">
    <source>
        <dbReference type="EMBL" id="ROL45809.1"/>
    </source>
</evidence>
<comment type="similarity">
    <text evidence="4">Belongs to the krueppel C2H2-type zinc-finger protein family.</text>
</comment>
<feature type="domain" description="C2H2-type" evidence="27">
    <location>
        <begin position="3233"/>
        <end position="3260"/>
    </location>
</feature>
<dbReference type="FunFam" id="1.20.120.20:FF:000010">
    <property type="entry name" value="Apolipoprotein E"/>
    <property type="match status" value="1"/>
</dbReference>
<feature type="region of interest" description="Disordered" evidence="25">
    <location>
        <begin position="3040"/>
        <end position="3066"/>
    </location>
</feature>
<feature type="compositionally biased region" description="Basic and acidic residues" evidence="25">
    <location>
        <begin position="894"/>
        <end position="904"/>
    </location>
</feature>
<comment type="similarity">
    <text evidence="5">Belongs to the apolipoprotein A1/A4/E family.</text>
</comment>
<feature type="compositionally biased region" description="Polar residues" evidence="25">
    <location>
        <begin position="1139"/>
        <end position="1150"/>
    </location>
</feature>
<dbReference type="GO" id="GO:0005634">
    <property type="term" value="C:nucleus"/>
    <property type="evidence" value="ECO:0007669"/>
    <property type="project" value="TreeGrafter"/>
</dbReference>
<feature type="region of interest" description="Disordered" evidence="25">
    <location>
        <begin position="2194"/>
        <end position="2297"/>
    </location>
</feature>
<evidence type="ECO:0000256" key="26">
    <source>
        <dbReference type="SAM" id="SignalP"/>
    </source>
</evidence>
<feature type="region of interest" description="Disordered" evidence="25">
    <location>
        <begin position="2006"/>
        <end position="2178"/>
    </location>
</feature>
<feature type="domain" description="C2H2-type" evidence="27">
    <location>
        <begin position="3147"/>
        <end position="3174"/>
    </location>
</feature>
<feature type="compositionally biased region" description="Low complexity" evidence="25">
    <location>
        <begin position="1051"/>
        <end position="1066"/>
    </location>
</feature>
<comment type="function">
    <text evidence="22">APOE is an apolipoprotein, a protein associating with lipid particles, that mainly functions in lipoprotein-mediated lipid transport between organs via the plasma and interstitial fluids. APOE is a core component of plasma lipoproteins and is involved in their production, conversion and clearance. Apolipoproteins are amphipathic molecules that interact both with lipids of the lipoprotein particle core and the aqueous environment of the plasma.</text>
</comment>
<feature type="region of interest" description="Disordered" evidence="25">
    <location>
        <begin position="757"/>
        <end position="783"/>
    </location>
</feature>
<evidence type="ECO:0000259" key="27">
    <source>
        <dbReference type="PROSITE" id="PS50157"/>
    </source>
</evidence>
<feature type="domain" description="C2H2-type" evidence="27">
    <location>
        <begin position="2811"/>
        <end position="2838"/>
    </location>
</feature>
<feature type="chain" id="PRO_5018332944" evidence="26">
    <location>
        <begin position="19"/>
        <end position="3519"/>
    </location>
</feature>
<feature type="compositionally biased region" description="Polar residues" evidence="25">
    <location>
        <begin position="905"/>
        <end position="916"/>
    </location>
</feature>
<keyword evidence="12" id="KW-0677">Repeat</keyword>
<evidence type="ECO:0000256" key="13">
    <source>
        <dbReference type="ARBA" id="ARBA00022771"/>
    </source>
</evidence>
<reference evidence="28 29" key="1">
    <citation type="submission" date="2018-10" db="EMBL/GenBank/DDBJ databases">
        <title>Genome assembly for a Yunnan-Guizhou Plateau 3E fish, Anabarilius grahami (Regan), and its evolutionary and genetic applications.</title>
        <authorList>
            <person name="Jiang W."/>
        </authorList>
    </citation>
    <scope>NUCLEOTIDE SEQUENCE [LARGE SCALE GENOMIC DNA]</scope>
    <source>
        <strain evidence="28">AG-KIZ</strain>
        <tissue evidence="28">Muscle</tissue>
    </source>
</reference>
<dbReference type="PROSITE" id="PS51257">
    <property type="entry name" value="PROKAR_LIPOPROTEIN"/>
    <property type="match status" value="1"/>
</dbReference>
<feature type="domain" description="C2H2-type" evidence="27">
    <location>
        <begin position="3261"/>
        <end position="3288"/>
    </location>
</feature>
<feature type="compositionally biased region" description="Polar residues" evidence="25">
    <location>
        <begin position="3410"/>
        <end position="3441"/>
    </location>
</feature>
<gene>
    <name evidence="28" type="ORF">DPX16_11504</name>
</gene>
<feature type="domain" description="C2H2-type" evidence="27">
    <location>
        <begin position="2950"/>
        <end position="2977"/>
    </location>
</feature>
<evidence type="ECO:0000256" key="21">
    <source>
        <dbReference type="ARBA" id="ARBA00023242"/>
    </source>
</evidence>
<dbReference type="Pfam" id="PF00096">
    <property type="entry name" value="zf-C2H2"/>
    <property type="match status" value="5"/>
</dbReference>
<evidence type="ECO:0000256" key="1">
    <source>
        <dbReference type="ARBA" id="ARBA00004123"/>
    </source>
</evidence>
<dbReference type="Proteomes" id="UP000281406">
    <property type="component" value="Unassembled WGS sequence"/>
</dbReference>
<feature type="domain" description="C2H2-type" evidence="27">
    <location>
        <begin position="3119"/>
        <end position="3142"/>
    </location>
</feature>
<dbReference type="InterPro" id="IPR013087">
    <property type="entry name" value="Znf_C2H2_type"/>
</dbReference>
<feature type="compositionally biased region" description="Polar residues" evidence="25">
    <location>
        <begin position="2116"/>
        <end position="2141"/>
    </location>
</feature>
<feature type="compositionally biased region" description="Basic residues" evidence="25">
    <location>
        <begin position="2030"/>
        <end position="2047"/>
    </location>
</feature>
<feature type="compositionally biased region" description="Polar residues" evidence="25">
    <location>
        <begin position="2006"/>
        <end position="2016"/>
    </location>
</feature>
<evidence type="ECO:0000256" key="15">
    <source>
        <dbReference type="ARBA" id="ARBA00022833"/>
    </source>
</evidence>
<evidence type="ECO:0000256" key="23">
    <source>
        <dbReference type="PROSITE-ProRule" id="PRU00042"/>
    </source>
</evidence>
<feature type="domain" description="C2H2-type" evidence="27">
    <location>
        <begin position="2729"/>
        <end position="2756"/>
    </location>
</feature>
<evidence type="ECO:0000256" key="19">
    <source>
        <dbReference type="ARBA" id="ARBA00023125"/>
    </source>
</evidence>
<evidence type="ECO:0000256" key="4">
    <source>
        <dbReference type="ARBA" id="ARBA00006991"/>
    </source>
</evidence>
<feature type="domain" description="C2H2-type" evidence="27">
    <location>
        <begin position="2867"/>
        <end position="2894"/>
    </location>
</feature>
<feature type="coiled-coil region" evidence="24">
    <location>
        <begin position="98"/>
        <end position="169"/>
    </location>
</feature>
<feature type="domain" description="C2H2-type" evidence="27">
    <location>
        <begin position="2701"/>
        <end position="2728"/>
    </location>
</feature>
<feature type="compositionally biased region" description="Polar residues" evidence="25">
    <location>
        <begin position="2241"/>
        <end position="2266"/>
    </location>
</feature>
<feature type="compositionally biased region" description="Polar residues" evidence="25">
    <location>
        <begin position="1563"/>
        <end position="1572"/>
    </location>
</feature>
<feature type="compositionally biased region" description="Basic and acidic residues" evidence="25">
    <location>
        <begin position="1977"/>
        <end position="1990"/>
    </location>
</feature>
<comment type="subcellular location">
    <subcellularLocation>
        <location evidence="1">Nucleus</location>
    </subcellularLocation>
    <subcellularLocation>
        <location evidence="2">Secreted</location>
        <location evidence="2">Extracellular space</location>
        <location evidence="2">Extracellular matrix</location>
    </subcellularLocation>
</comment>
<sequence>MKFVAVILALAIISGCQGNFLFQDEPKNRWEEAVDQFWNHVSELTSRAEEMRDNIKATQLGRELDTLIGDTMMELQMYKDDVHSKLGPYAQETAQKFNEDLQLLASKLRTHMEEARDRVTEYTQELQTMVQQNAEDVKNRANTYAKKLRKRFNKDIQEINKKMETYFAEVRSRASQSMEDMKDRLEPYFTAMHQRAEEKLTTLGELLRSQGEGIKEKLESQIQDLRETFEKTTENMRNTVQDKAEELQNWFEPYVSQVQKQLETAFYENFSNQINHLGTMDGELPPWNKHGSHNSRVPYNIAGEDQEDNDLIGDSFAAGEPMSSLSSCMSGAFKALLPDYHGTSSEMMTNSVKYSYSPNNHCLIKPGAAVDEKIVERREKSDLLKDPLCEASTSVTHLLLPRCAQYVPQEKDRDVDQGNCNWTSVIKDALEMSNGMEMEPTLSMDVCGPLMGFNAVYKGPETEAKFTLRDDYQIAGSKLNERQDGQGMKEEPDSFMSMLSDGISKKRDVLEMGENDEPSILAVGSSLGKEELGMTGFRENEPGLLPGFNRCSYTPFSSSEGFVKSEIFPCIPSVKQSVEHTLQGTTQGSESCKDVSPKKMGTDICFKRARGNNKTVPEGSNLYGLHHLDLQKDCHQAEITDGNTSINYQDHSLQHDVQDKKVNTSNLHVSETKTNNAEISLKMETDSAPEIYNSTLGSETVPDQTVVSNKSHLDYKCKDSQIEPGESGKLNPSTVILPCDGKVQNSEKNENAFLNITSESSIPPPTENVHAAPPSPTSRIDCSSQANLQKALQKCKKSRKRRKSELEKLNGPIYKSNKRDCSVHGTGISDCAVKPDTIGSEDTNQDFSLTKNASTALKEEDLITNGVNPLSPRRKLLCHSQLRMTQLELVKDTAETSQKPDHSCSETSQVKASSTARIDKKAVSRRKQKNRTRLGLKAEEDCTSHFQVSDAIQVKEVSSPALIQQANSGLESSIPECSPKKKTLQTEKYALLKLQSKGDPHDDPTTFSEVEADLMDFKKHQKVRRPGIKASKGKNDKHATSLLNSQPLLDSVSQTDSVSTSVTESSNILSPQKNPKKSRQKKRADINKASKSPQENIPIPLSKSKENMLISNTRTMKEKRSVKKATRTDDCDTTLLDLQPSTATQEQTDSAPAAGTEVESPVFSTPRKSVKKKLSNIKRKAVHIPTVDQTKAQSVLNPHSESDASIVQPTIRRFSPRKTLDTFFSHNTVSETVHLNQSVSSGDSAKVTDISGFSQKNTEKTSSKRRKTNTKFMEAQTSTTSQKEDVTVLPLEDLALIVVSNPEKIVKVKKLSRKKKNDNHLNDNLVEDTSLLAFVTQENSISPSKVDSSSSFRQTNTLKKPRKKTVTKIKNEAEEILCVNQHEDLVAITSKPSANIVASSSQMTLKEERLVEKAITKKVKDNHATALFVMQTSTATLQHTECVSTSFAQSTPKKSKKMSDIQGGELHTPAVDQSMQQKLHPFDSASTTEIDNSDVLNQKKIKVKTKRQSKKVTKRKTHVTQAISSIGEQSFPAAGQHENSVSNRNTNSRSKEMTKKHMKKKTSALNVRNSQPEGYAEHSTVLPELLPPPISLGKDATQDPCIKTDAVKESAESLVENQVFITTEDVACSQSLLKKAKKTKGKQLLVQKEVNEQSKILELAHRENKMSDAPSVMREVASENFVTLEADSCDQHLKVAKKKAKKSKQVAETHEFANVSLTQETNTVSDRAGVTVTFTQIQDFCKLPDGQTVGSQQPEKDDDVVNQKDVIMEESRLKDLKTTKNPKTKSRKTGRKKRKIAGLLTQTVKEEEHKDISYDNRIACDFQNNIQVQISDSSQRTAVIPEEPVIKSRKSTRTQKTNLGLFVENVSTQGSLDITECNTRLGETLYSSMQPADCENQYTVKEKSPRRGRPPSIKSKEQKLSIPHLEDNASPSVQISDLFSCEDSTETLSSSMQPADCEDQYNVKQKSQRRGRPPSIKSKEQKLSIPHLEDNSSPSVQISYLTSCPDSTETLSSSMQPADCEDQYTVQQKSTRRGRPPSIKSKKKKSSIAHLEGNTSPSIQMSDFSSCPDSTETLSSSMQPADCEGQYTKKKSPRRGGPPSIKSKKRKLSIAHLEDNTSPSVQISDLSSCQDSTETLSNSIQLDDCDGQYTKQKSPRRGRPPSNKNKKQKLSIAHLEDNTSPSIRISDLSLCPDSTETLSSSMQPAECEGHNTVKQKSPKRGRPPSTKSKKQKLSIGHLEDNTSPSVQMSDLSSCQDSTETLSSSMQIADCEGQYTVKQKSPRRGRPPSIKNKKQKLSIAHLEDNTSPSVQISDLSSCQDSTENTVKAAASPAKQKVVQPLKKRKVIKVDNLMVTKQLGTDPSESLQSVTDDLSHNIPANKHKKGKNFKRLKLPSLRVSSRTSEPSVKGFQKADIHSLPQNFTNDFNEKGKTSLPMPGTVKKQDGDVLADIKIENKATVKVVKRGKRGRKRRKIKEPHRDLVTEHEELQRLTTKGKNNKRQDCSEPAKSLLTKFSITNECYTEEQNSMVSSEKNDNKKTKLSSVEMLPVPAITVGTCQITPKTEVLCSSTQLSSNLMKEVKNYKEHDAEPNGNDLFAVIDNTGLSGGVSSGICNLISSNVVKKESEHIELKCTPETDGLGVKMSGENIPDNSSEIENTFQTSTEQKVDGFTQDSEECVVMPNKVSNKRTVRSKPKEIMKKPLTCKYCGVSFRHITAYAIHQRIHTGDKPYKCKICGKTFAQLSKLKSHRNVHKQDTSFPCPCCSQRFLQKEDLLCHFQVHLQESKANSEPHKAIKSNKNTSSDVCSETPNNYGCLICKKNFVNHIKLQNHMQAHEVERPLTCKDCGKKFWKPSSLAAHEKSHWPVKPYACSICGKGFNQLKALKKHSQDHAGETPFSCFHCSHAFSALSELRMHQASKTCIARKNDEAGGNIEGFIVSQGVDGQVNTPVFFKCQICKQLFRKWCQYTIHLQTHTSSPPYICFSCGQCYEKDSEMNIHCEVCCQSSGEEQICGASLSEIMQSVTQAYPLKCTSSQTLPSTGFQLNSQTQTSSEQLPQLPQSMDGVPTQTRETDLSQLPKTCSTQSPIKLPIAQSPSHSDVGCTSTSSSLECIEITQSLWKFKCSRCGQRFEQYRTLSAHLKMHAPGFRYTCAHCGQFFERWSKLWLHQRRHRLKSRRYSCNQCNLQFHFFSSFKEHMIDHAGQSPYTCPLCPKTFIQEASLHAHQCESHKLCKSLKCDVCSKTFSSLTNLIKHSLLHNGSTSHICLPCNLSFTNTRVLKEHLKTHTTSHRPALPDIPSEPLDFPHKCKRCKASFSTGDLLYAHQIRHSRDAKTDACPTLVPTSKLSDSCCSGTTSTPSTTRRNHISNLKLDGIPDDESLYVYSHPDRLYVPPSRRVQIPVINLDPDEHEVSDSQNTSPELPNSEITAQSDSTHLPQATSGQETTNLNLSESIKEMANGKCNYSRRNQRSRFVETSVDMEMETTAHEESESFECADCTEKLSSVLSLYEHYILHAIGDTYVH</sequence>
<name>A0A3N0YHT2_ANAGA</name>
<dbReference type="GO" id="GO:0008270">
    <property type="term" value="F:zinc ion binding"/>
    <property type="evidence" value="ECO:0007669"/>
    <property type="project" value="UniProtKB-KW"/>
</dbReference>
<feature type="domain" description="C2H2-type" evidence="27">
    <location>
        <begin position="3303"/>
        <end position="3330"/>
    </location>
</feature>
<feature type="compositionally biased region" description="Basic residues" evidence="25">
    <location>
        <begin position="2216"/>
        <end position="2232"/>
    </location>
</feature>
<evidence type="ECO:0000256" key="25">
    <source>
        <dbReference type="SAM" id="MobiDB-lite"/>
    </source>
</evidence>
<comment type="pathway">
    <text evidence="3">Protein modification; protein ubiquitination.</text>
</comment>
<evidence type="ECO:0000256" key="20">
    <source>
        <dbReference type="ARBA" id="ARBA00023163"/>
    </source>
</evidence>
<dbReference type="Gene3D" id="3.30.160.60">
    <property type="entry name" value="Classic Zinc Finger"/>
    <property type="match status" value="8"/>
</dbReference>
<keyword evidence="13 23" id="KW-0863">Zinc-finger</keyword>
<dbReference type="PROSITE" id="PS50157">
    <property type="entry name" value="ZINC_FINGER_C2H2_2"/>
    <property type="match status" value="14"/>
</dbReference>
<feature type="signal peptide" evidence="26">
    <location>
        <begin position="1"/>
        <end position="18"/>
    </location>
</feature>
<evidence type="ECO:0000256" key="2">
    <source>
        <dbReference type="ARBA" id="ARBA00004498"/>
    </source>
</evidence>
<keyword evidence="24" id="KW-0175">Coiled coil</keyword>
<feature type="coiled-coil region" evidence="24">
    <location>
        <begin position="208"/>
        <end position="242"/>
    </location>
</feature>
<evidence type="ECO:0000256" key="22">
    <source>
        <dbReference type="ARBA" id="ARBA00056320"/>
    </source>
</evidence>
<feature type="region of interest" description="Disordered" evidence="25">
    <location>
        <begin position="1944"/>
        <end position="1994"/>
    </location>
</feature>
<feature type="compositionally biased region" description="Basic residues" evidence="25">
    <location>
        <begin position="2279"/>
        <end position="2295"/>
    </location>
</feature>
<dbReference type="FunFam" id="3.30.160.60:FF:000557">
    <property type="entry name" value="zinc finger and SCAN domain-containing protein 29"/>
    <property type="match status" value="1"/>
</dbReference>
<dbReference type="SMART" id="SM00355">
    <property type="entry name" value="ZnF_C2H2"/>
    <property type="match status" value="16"/>
</dbReference>
<evidence type="ECO:0000256" key="10">
    <source>
        <dbReference type="ARBA" id="ARBA00022723"/>
    </source>
</evidence>
<keyword evidence="9" id="KW-0272">Extracellular matrix</keyword>
<keyword evidence="10" id="KW-0479">Metal-binding</keyword>
<evidence type="ECO:0000256" key="24">
    <source>
        <dbReference type="SAM" id="Coils"/>
    </source>
</evidence>
<keyword evidence="8" id="KW-0964">Secreted</keyword>
<dbReference type="EMBL" id="RJVU01042534">
    <property type="protein sequence ID" value="ROL45809.1"/>
    <property type="molecule type" value="Genomic_DNA"/>
</dbReference>
<keyword evidence="15" id="KW-0862">Zinc</keyword>
<dbReference type="SUPFAM" id="SSF57667">
    <property type="entry name" value="beta-beta-alpha zinc fingers"/>
    <property type="match status" value="7"/>
</dbReference>
<dbReference type="Gene3D" id="1.20.120.20">
    <property type="entry name" value="Apolipoprotein"/>
    <property type="match status" value="2"/>
</dbReference>
<accession>A0A3N0YHT2</accession>
<feature type="domain" description="C2H2-type" evidence="27">
    <location>
        <begin position="3204"/>
        <end position="3232"/>
    </location>
</feature>
<feature type="domain" description="C2H2-type" evidence="27">
    <location>
        <begin position="3176"/>
        <end position="3203"/>
    </location>
</feature>
<feature type="region of interest" description="Disordered" evidence="25">
    <location>
        <begin position="1250"/>
        <end position="1278"/>
    </location>
</feature>
<dbReference type="GO" id="GO:0005576">
    <property type="term" value="C:extracellular region"/>
    <property type="evidence" value="ECO:0007669"/>
    <property type="project" value="InterPro"/>
</dbReference>
<evidence type="ECO:0000256" key="5">
    <source>
        <dbReference type="ARBA" id="ARBA00008788"/>
    </source>
</evidence>
<dbReference type="GO" id="GO:0000978">
    <property type="term" value="F:RNA polymerase II cis-regulatory region sequence-specific DNA binding"/>
    <property type="evidence" value="ECO:0007669"/>
    <property type="project" value="TreeGrafter"/>
</dbReference>
<dbReference type="GO" id="GO:0008289">
    <property type="term" value="F:lipid binding"/>
    <property type="evidence" value="ECO:0007669"/>
    <property type="project" value="UniProtKB-KW"/>
</dbReference>
<dbReference type="GO" id="GO:0006869">
    <property type="term" value="P:lipid transport"/>
    <property type="evidence" value="ECO:0007669"/>
    <property type="project" value="UniProtKB-KW"/>
</dbReference>
<proteinExistence type="inferred from homology"/>
<keyword evidence="14" id="KW-0833">Ubl conjugation pathway</keyword>
<feature type="region of interest" description="Disordered" evidence="25">
    <location>
        <begin position="1019"/>
        <end position="1104"/>
    </location>
</feature>
<evidence type="ECO:0000256" key="3">
    <source>
        <dbReference type="ARBA" id="ARBA00004906"/>
    </source>
</evidence>
<keyword evidence="20" id="KW-0804">Transcription</keyword>
<keyword evidence="17" id="KW-0445">Lipid transport</keyword>
<feature type="domain" description="C2H2-type" evidence="27">
    <location>
        <begin position="2839"/>
        <end position="2866"/>
    </location>
</feature>
<dbReference type="PANTHER" id="PTHR24393:SF15">
    <property type="entry name" value="IP01243P-RELATED"/>
    <property type="match status" value="1"/>
</dbReference>
<keyword evidence="21" id="KW-0539">Nucleus</keyword>
<evidence type="ECO:0000256" key="12">
    <source>
        <dbReference type="ARBA" id="ARBA00022737"/>
    </source>
</evidence>
<dbReference type="SUPFAM" id="SSF58113">
    <property type="entry name" value="Apolipoprotein A-I"/>
    <property type="match status" value="1"/>
</dbReference>
<evidence type="ECO:0000256" key="16">
    <source>
        <dbReference type="ARBA" id="ARBA00023015"/>
    </source>
</evidence>
<dbReference type="PANTHER" id="PTHR24393">
    <property type="entry name" value="ZINC FINGER PROTEIN"/>
    <property type="match status" value="1"/>
</dbReference>
<evidence type="ECO:0000256" key="6">
    <source>
        <dbReference type="ARBA" id="ARBA00011881"/>
    </source>
</evidence>
<dbReference type="GO" id="GO:0001228">
    <property type="term" value="F:DNA-binding transcription activator activity, RNA polymerase II-specific"/>
    <property type="evidence" value="ECO:0007669"/>
    <property type="project" value="TreeGrafter"/>
</dbReference>
<feature type="compositionally biased region" description="Basic residues" evidence="25">
    <location>
        <begin position="923"/>
        <end position="932"/>
    </location>
</feature>
<feature type="compositionally biased region" description="Basic and acidic residues" evidence="25">
    <location>
        <begin position="1914"/>
        <end position="1927"/>
    </location>
</feature>
<feature type="compositionally biased region" description="Polar residues" evidence="25">
    <location>
        <begin position="2194"/>
        <end position="2203"/>
    </location>
</feature>
<dbReference type="InterPro" id="IPR000074">
    <property type="entry name" value="ApoA_E"/>
</dbReference>
<dbReference type="Pfam" id="PF01442">
    <property type="entry name" value="Apolipoprotein"/>
    <property type="match status" value="1"/>
</dbReference>
<keyword evidence="7" id="KW-0813">Transport</keyword>
<comment type="caution">
    <text evidence="28">The sequence shown here is derived from an EMBL/GenBank/DDBJ whole genome shotgun (WGS) entry which is preliminary data.</text>
</comment>
<dbReference type="FunFam" id="3.30.160.60:FF:000446">
    <property type="entry name" value="Zinc finger protein"/>
    <property type="match status" value="1"/>
</dbReference>
<evidence type="ECO:0000256" key="18">
    <source>
        <dbReference type="ARBA" id="ARBA00023121"/>
    </source>
</evidence>
<feature type="region of interest" description="Disordered" evidence="25">
    <location>
        <begin position="1898"/>
        <end position="1931"/>
    </location>
</feature>
<feature type="compositionally biased region" description="Basic residues" evidence="25">
    <location>
        <begin position="2153"/>
        <end position="2169"/>
    </location>
</feature>
<protein>
    <submittedName>
        <fullName evidence="28">Apolipoprotein Eb</fullName>
    </submittedName>
</protein>
<keyword evidence="16" id="KW-0805">Transcription regulation</keyword>
<keyword evidence="18" id="KW-0446">Lipid-binding</keyword>
<feature type="compositionally biased region" description="Polar residues" evidence="25">
    <location>
        <begin position="2053"/>
        <end position="2079"/>
    </location>
</feature>
<evidence type="ECO:0000256" key="14">
    <source>
        <dbReference type="ARBA" id="ARBA00022786"/>
    </source>
</evidence>
<feature type="region of interest" description="Disordered" evidence="25">
    <location>
        <begin position="3400"/>
        <end position="3441"/>
    </location>
</feature>
<feature type="region of interest" description="Disordered" evidence="25">
    <location>
        <begin position="894"/>
        <end position="932"/>
    </location>
</feature>
<evidence type="ECO:0000256" key="11">
    <source>
        <dbReference type="ARBA" id="ARBA00022729"/>
    </source>
</evidence>
<evidence type="ECO:0000256" key="17">
    <source>
        <dbReference type="ARBA" id="ARBA00023055"/>
    </source>
</evidence>
<dbReference type="OrthoDB" id="8774208at2759"/>
<comment type="subunit">
    <text evidence="6">Homotetramer.</text>
</comment>
<feature type="compositionally biased region" description="Low complexity" evidence="25">
    <location>
        <begin position="1539"/>
        <end position="1548"/>
    </location>
</feature>
<evidence type="ECO:0000256" key="8">
    <source>
        <dbReference type="ARBA" id="ARBA00022525"/>
    </source>
</evidence>
<keyword evidence="11 26" id="KW-0732">Signal</keyword>
<evidence type="ECO:0000313" key="29">
    <source>
        <dbReference type="Proteomes" id="UP000281406"/>
    </source>
</evidence>
<feature type="domain" description="C2H2-type" evidence="27">
    <location>
        <begin position="2757"/>
        <end position="2784"/>
    </location>
</feature>